<name>A0A251QSC9_PRUPE</name>
<accession>A0A251QSC9</accession>
<evidence type="ECO:0000313" key="2">
    <source>
        <dbReference type="Proteomes" id="UP000006882"/>
    </source>
</evidence>
<gene>
    <name evidence="1" type="ORF">PRUPE_1G039400</name>
</gene>
<dbReference type="EMBL" id="CM007651">
    <property type="protein sequence ID" value="ONI26676.1"/>
    <property type="molecule type" value="Genomic_DNA"/>
</dbReference>
<proteinExistence type="predicted"/>
<sequence>MTANTGSYMLSNSEGLKVSSCCIENLKKGRLVVFQRGIDHTPYTDMTNLQSRICGTTLRISLRKQRDTWHSPIQ</sequence>
<organism evidence="1 2">
    <name type="scientific">Prunus persica</name>
    <name type="common">Peach</name>
    <name type="synonym">Amygdalus persica</name>
    <dbReference type="NCBI Taxonomy" id="3760"/>
    <lineage>
        <taxon>Eukaryota</taxon>
        <taxon>Viridiplantae</taxon>
        <taxon>Streptophyta</taxon>
        <taxon>Embryophyta</taxon>
        <taxon>Tracheophyta</taxon>
        <taxon>Spermatophyta</taxon>
        <taxon>Magnoliopsida</taxon>
        <taxon>eudicotyledons</taxon>
        <taxon>Gunneridae</taxon>
        <taxon>Pentapetalae</taxon>
        <taxon>rosids</taxon>
        <taxon>fabids</taxon>
        <taxon>Rosales</taxon>
        <taxon>Rosaceae</taxon>
        <taxon>Amygdaloideae</taxon>
        <taxon>Amygdaleae</taxon>
        <taxon>Prunus</taxon>
    </lineage>
</organism>
<keyword evidence="2" id="KW-1185">Reference proteome</keyword>
<evidence type="ECO:0000313" key="1">
    <source>
        <dbReference type="EMBL" id="ONI26676.1"/>
    </source>
</evidence>
<reference evidence="1 2" key="1">
    <citation type="journal article" date="2013" name="Nat. Genet.">
        <title>The high-quality draft genome of peach (Prunus persica) identifies unique patterns of genetic diversity, domestication and genome evolution.</title>
        <authorList>
            <consortium name="International Peach Genome Initiative"/>
            <person name="Verde I."/>
            <person name="Abbott A.G."/>
            <person name="Scalabrin S."/>
            <person name="Jung S."/>
            <person name="Shu S."/>
            <person name="Marroni F."/>
            <person name="Zhebentyayeva T."/>
            <person name="Dettori M.T."/>
            <person name="Grimwood J."/>
            <person name="Cattonaro F."/>
            <person name="Zuccolo A."/>
            <person name="Rossini L."/>
            <person name="Jenkins J."/>
            <person name="Vendramin E."/>
            <person name="Meisel L.A."/>
            <person name="Decroocq V."/>
            <person name="Sosinski B."/>
            <person name="Prochnik S."/>
            <person name="Mitros T."/>
            <person name="Policriti A."/>
            <person name="Cipriani G."/>
            <person name="Dondini L."/>
            <person name="Ficklin S."/>
            <person name="Goodstein D.M."/>
            <person name="Xuan P."/>
            <person name="Del Fabbro C."/>
            <person name="Aramini V."/>
            <person name="Copetti D."/>
            <person name="Gonzalez S."/>
            <person name="Horner D.S."/>
            <person name="Falchi R."/>
            <person name="Lucas S."/>
            <person name="Mica E."/>
            <person name="Maldonado J."/>
            <person name="Lazzari B."/>
            <person name="Bielenberg D."/>
            <person name="Pirona R."/>
            <person name="Miculan M."/>
            <person name="Barakat A."/>
            <person name="Testolin R."/>
            <person name="Stella A."/>
            <person name="Tartarini S."/>
            <person name="Tonutti P."/>
            <person name="Arus P."/>
            <person name="Orellana A."/>
            <person name="Wells C."/>
            <person name="Main D."/>
            <person name="Vizzotto G."/>
            <person name="Silva H."/>
            <person name="Salamini F."/>
            <person name="Schmutz J."/>
            <person name="Morgante M."/>
            <person name="Rokhsar D.S."/>
        </authorList>
    </citation>
    <scope>NUCLEOTIDE SEQUENCE [LARGE SCALE GENOMIC DNA]</scope>
    <source>
        <strain evidence="2">cv. Nemared</strain>
    </source>
</reference>
<dbReference type="AlphaFoldDB" id="A0A251QSC9"/>
<dbReference type="Gramene" id="ONI26676">
    <property type="protein sequence ID" value="ONI26676"/>
    <property type="gene ID" value="PRUPE_1G039400"/>
</dbReference>
<protein>
    <submittedName>
        <fullName evidence="1">Uncharacterized protein</fullName>
    </submittedName>
</protein>
<dbReference type="Proteomes" id="UP000006882">
    <property type="component" value="Chromosome G1"/>
</dbReference>